<name>A0A9P1CFW8_9DINO</name>
<evidence type="ECO:0000313" key="3">
    <source>
        <dbReference type="Proteomes" id="UP001152797"/>
    </source>
</evidence>
<accession>A0A9P1CFW8</accession>
<keyword evidence="3" id="KW-1185">Reference proteome</keyword>
<dbReference type="EMBL" id="CAMXCT020001557">
    <property type="protein sequence ID" value="CAL1144499.1"/>
    <property type="molecule type" value="Genomic_DNA"/>
</dbReference>
<evidence type="ECO:0000313" key="1">
    <source>
        <dbReference type="EMBL" id="CAI3991124.1"/>
    </source>
</evidence>
<organism evidence="1">
    <name type="scientific">Cladocopium goreaui</name>
    <dbReference type="NCBI Taxonomy" id="2562237"/>
    <lineage>
        <taxon>Eukaryota</taxon>
        <taxon>Sar</taxon>
        <taxon>Alveolata</taxon>
        <taxon>Dinophyceae</taxon>
        <taxon>Suessiales</taxon>
        <taxon>Symbiodiniaceae</taxon>
        <taxon>Cladocopium</taxon>
    </lineage>
</organism>
<comment type="caution">
    <text evidence="1">The sequence shown here is derived from an EMBL/GenBank/DDBJ whole genome shotgun (WGS) entry which is preliminary data.</text>
</comment>
<dbReference type="EMBL" id="CAMXCT010001557">
    <property type="protein sequence ID" value="CAI3991124.1"/>
    <property type="molecule type" value="Genomic_DNA"/>
</dbReference>
<evidence type="ECO:0000313" key="2">
    <source>
        <dbReference type="EMBL" id="CAL1144499.1"/>
    </source>
</evidence>
<proteinExistence type="predicted"/>
<protein>
    <submittedName>
        <fullName evidence="1">Uncharacterized protein</fullName>
    </submittedName>
</protein>
<sequence>MFSIKVDGQKLSFQTTCKAAGMQKDAAEQICQLCYEKTQKHIAGFKAVKQLESPNM</sequence>
<dbReference type="AlphaFoldDB" id="A0A9P1CFW8"/>
<dbReference type="EMBL" id="CAMXCT030001557">
    <property type="protein sequence ID" value="CAL4778436.1"/>
    <property type="molecule type" value="Genomic_DNA"/>
</dbReference>
<reference evidence="1" key="1">
    <citation type="submission" date="2022-10" db="EMBL/GenBank/DDBJ databases">
        <authorList>
            <person name="Chen Y."/>
            <person name="Dougan E. K."/>
            <person name="Chan C."/>
            <person name="Rhodes N."/>
            <person name="Thang M."/>
        </authorList>
    </citation>
    <scope>NUCLEOTIDE SEQUENCE</scope>
</reference>
<dbReference type="Proteomes" id="UP001152797">
    <property type="component" value="Unassembled WGS sequence"/>
</dbReference>
<gene>
    <name evidence="1" type="ORF">C1SCF055_LOCUS18055</name>
</gene>
<reference evidence="2" key="2">
    <citation type="submission" date="2024-04" db="EMBL/GenBank/DDBJ databases">
        <authorList>
            <person name="Chen Y."/>
            <person name="Shah S."/>
            <person name="Dougan E. K."/>
            <person name="Thang M."/>
            <person name="Chan C."/>
        </authorList>
    </citation>
    <scope>NUCLEOTIDE SEQUENCE [LARGE SCALE GENOMIC DNA]</scope>
</reference>